<keyword evidence="5 10" id="KW-0560">Oxidoreductase</keyword>
<keyword evidence="10" id="KW-0276">Fatty acid metabolism</keyword>
<evidence type="ECO:0000256" key="9">
    <source>
        <dbReference type="PIRSR" id="PIRSR611284-2"/>
    </source>
</evidence>
<sequence length="243" mass="26123">MEKKTVLITGSSRGIGAGCALYFAERGWNVVLNYSRKEPVELMDTLKEKGATFLCLQGDVSVPEDAERMVKEAVEAFGSIEALVNNAGITKDNLMLRMKAEDFRNVIDVNLTGSFLMTKAASSVMMKKRYGRIINISSVVGLRGNAGQVNYASSKAGIIGLTKSVAKELAKRNITCNAIAPGFIETEMTDVLSDKVKESILGEIPSGKLGKTEDIAQLAYFLASEESSYITGQVIAVDGGMSM</sequence>
<dbReference type="InterPro" id="IPR020904">
    <property type="entry name" value="Sc_DH/Rdtase_CS"/>
</dbReference>
<dbReference type="AlphaFoldDB" id="A0A939HAQ5"/>
<feature type="active site" description="Proton acceptor" evidence="8">
    <location>
        <position position="151"/>
    </location>
</feature>
<proteinExistence type="inferred from homology"/>
<feature type="binding site" evidence="9">
    <location>
        <begin position="10"/>
        <end position="13"/>
    </location>
    <ligand>
        <name>NADP(+)</name>
        <dbReference type="ChEBI" id="CHEBI:58349"/>
    </ligand>
</feature>
<evidence type="ECO:0000256" key="6">
    <source>
        <dbReference type="ARBA" id="ARBA00023221"/>
    </source>
</evidence>
<dbReference type="GO" id="GO:0006633">
    <property type="term" value="P:fatty acid biosynthetic process"/>
    <property type="evidence" value="ECO:0007669"/>
    <property type="project" value="UniProtKB-KW"/>
</dbReference>
<dbReference type="SMART" id="SM00822">
    <property type="entry name" value="PKS_KR"/>
    <property type="match status" value="1"/>
</dbReference>
<feature type="binding site" evidence="9">
    <location>
        <position position="86"/>
    </location>
    <ligand>
        <name>NADP(+)</name>
        <dbReference type="ChEBI" id="CHEBI:58349"/>
    </ligand>
</feature>
<comment type="catalytic activity">
    <reaction evidence="7 10">
        <text>a (3R)-hydroxyacyl-[ACP] + NADP(+) = a 3-oxoacyl-[ACP] + NADPH + H(+)</text>
        <dbReference type="Rhea" id="RHEA:17397"/>
        <dbReference type="Rhea" id="RHEA-COMP:9916"/>
        <dbReference type="Rhea" id="RHEA-COMP:9945"/>
        <dbReference type="ChEBI" id="CHEBI:15378"/>
        <dbReference type="ChEBI" id="CHEBI:57783"/>
        <dbReference type="ChEBI" id="CHEBI:58349"/>
        <dbReference type="ChEBI" id="CHEBI:78776"/>
        <dbReference type="ChEBI" id="CHEBI:78827"/>
        <dbReference type="EC" id="1.1.1.100"/>
    </reaction>
</comment>
<reference evidence="12" key="1">
    <citation type="submission" date="2021-03" db="EMBL/GenBank/DDBJ databases">
        <title>Proteiniclasticum marinus sp. nov., isolated from tidal flat sediment.</title>
        <authorList>
            <person name="Namirimu T."/>
            <person name="Yang J.-A."/>
            <person name="Yang S.-H."/>
            <person name="Kim Y.-J."/>
            <person name="Kwon K.K."/>
        </authorList>
    </citation>
    <scope>NUCLEOTIDE SEQUENCE</scope>
    <source>
        <strain evidence="12">SCR006</strain>
    </source>
</reference>
<dbReference type="EC" id="1.1.1.100" evidence="3 10"/>
<accession>A0A939HAQ5</accession>
<dbReference type="FunFam" id="3.40.50.720:FF:000115">
    <property type="entry name" value="3-oxoacyl-[acyl-carrier-protein] reductase FabG"/>
    <property type="match status" value="1"/>
</dbReference>
<dbReference type="InterPro" id="IPR050259">
    <property type="entry name" value="SDR"/>
</dbReference>
<keyword evidence="10" id="KW-0275">Fatty acid biosynthesis</keyword>
<evidence type="ECO:0000256" key="1">
    <source>
        <dbReference type="ARBA" id="ARBA00005194"/>
    </source>
</evidence>
<dbReference type="InterPro" id="IPR057326">
    <property type="entry name" value="KR_dom"/>
</dbReference>
<evidence type="ECO:0000256" key="8">
    <source>
        <dbReference type="PIRSR" id="PIRSR611284-1"/>
    </source>
</evidence>
<keyword evidence="10" id="KW-0444">Lipid biosynthesis</keyword>
<dbReference type="PANTHER" id="PTHR42879">
    <property type="entry name" value="3-OXOACYL-(ACYL-CARRIER-PROTEIN) REDUCTASE"/>
    <property type="match status" value="1"/>
</dbReference>
<comment type="caution">
    <text evidence="12">The sequence shown here is derived from an EMBL/GenBank/DDBJ whole genome shotgun (WGS) entry which is preliminary data.</text>
</comment>
<dbReference type="PRINTS" id="PR00080">
    <property type="entry name" value="SDRFAMILY"/>
</dbReference>
<evidence type="ECO:0000313" key="12">
    <source>
        <dbReference type="EMBL" id="MBO1265684.1"/>
    </source>
</evidence>
<dbReference type="NCBIfam" id="NF005559">
    <property type="entry name" value="PRK07231.1"/>
    <property type="match status" value="1"/>
</dbReference>
<evidence type="ECO:0000256" key="7">
    <source>
        <dbReference type="ARBA" id="ARBA00048508"/>
    </source>
</evidence>
<evidence type="ECO:0000256" key="4">
    <source>
        <dbReference type="ARBA" id="ARBA00022857"/>
    </source>
</evidence>
<keyword evidence="13" id="KW-1185">Reference proteome</keyword>
<keyword evidence="4 9" id="KW-0521">NADP</keyword>
<dbReference type="GO" id="GO:0004316">
    <property type="term" value="F:3-oxoacyl-[acyl-carrier-protein] reductase (NADPH) activity"/>
    <property type="evidence" value="ECO:0007669"/>
    <property type="project" value="UniProtKB-UniRule"/>
</dbReference>
<feature type="binding site" evidence="9">
    <location>
        <begin position="151"/>
        <end position="155"/>
    </location>
    <ligand>
        <name>NADP(+)</name>
        <dbReference type="ChEBI" id="CHEBI:58349"/>
    </ligand>
</feature>
<evidence type="ECO:0000256" key="2">
    <source>
        <dbReference type="ARBA" id="ARBA00006484"/>
    </source>
</evidence>
<dbReference type="SUPFAM" id="SSF51735">
    <property type="entry name" value="NAD(P)-binding Rossmann-fold domains"/>
    <property type="match status" value="1"/>
</dbReference>
<comment type="subunit">
    <text evidence="10">Homotetramer.</text>
</comment>
<dbReference type="NCBIfam" id="TIGR01830">
    <property type="entry name" value="3oxo_ACP_reduc"/>
    <property type="match status" value="1"/>
</dbReference>
<protein>
    <recommendedName>
        <fullName evidence="3 10">3-oxoacyl-[acyl-carrier-protein] reductase</fullName>
        <ecNumber evidence="3 10">1.1.1.100</ecNumber>
    </recommendedName>
</protein>
<dbReference type="PANTHER" id="PTHR42879:SF2">
    <property type="entry name" value="3-OXOACYL-[ACYL-CARRIER-PROTEIN] REDUCTASE FABG"/>
    <property type="match status" value="1"/>
</dbReference>
<dbReference type="InterPro" id="IPR036291">
    <property type="entry name" value="NAD(P)-bd_dom_sf"/>
</dbReference>
<keyword evidence="10" id="KW-0443">Lipid metabolism</keyword>
<dbReference type="InterPro" id="IPR011284">
    <property type="entry name" value="3oxo_ACP_reduc"/>
</dbReference>
<dbReference type="GO" id="GO:0051287">
    <property type="term" value="F:NAD binding"/>
    <property type="evidence" value="ECO:0007669"/>
    <property type="project" value="UniProtKB-UniRule"/>
</dbReference>
<evidence type="ECO:0000259" key="11">
    <source>
        <dbReference type="SMART" id="SM00822"/>
    </source>
</evidence>
<name>A0A939HAQ5_9CLOT</name>
<dbReference type="Proteomes" id="UP000664218">
    <property type="component" value="Unassembled WGS sequence"/>
</dbReference>
<dbReference type="CDD" id="cd05333">
    <property type="entry name" value="BKR_SDR_c"/>
    <property type="match status" value="1"/>
</dbReference>
<dbReference type="NCBIfam" id="NF009466">
    <property type="entry name" value="PRK12826.1-2"/>
    <property type="match status" value="1"/>
</dbReference>
<dbReference type="Gene3D" id="3.40.50.720">
    <property type="entry name" value="NAD(P)-binding Rossmann-like Domain"/>
    <property type="match status" value="1"/>
</dbReference>
<dbReference type="EMBL" id="JAFNJU010000009">
    <property type="protein sequence ID" value="MBO1265684.1"/>
    <property type="molecule type" value="Genomic_DNA"/>
</dbReference>
<feature type="domain" description="Ketoreductase" evidence="11">
    <location>
        <begin position="4"/>
        <end position="182"/>
    </location>
</feature>
<dbReference type="Pfam" id="PF13561">
    <property type="entry name" value="adh_short_C2"/>
    <property type="match status" value="1"/>
</dbReference>
<dbReference type="PRINTS" id="PR00081">
    <property type="entry name" value="GDHRDH"/>
</dbReference>
<dbReference type="InterPro" id="IPR002347">
    <property type="entry name" value="SDR_fam"/>
</dbReference>
<comment type="similarity">
    <text evidence="2 10">Belongs to the short-chain dehydrogenases/reductases (SDR) family.</text>
</comment>
<evidence type="ECO:0000313" key="13">
    <source>
        <dbReference type="Proteomes" id="UP000664218"/>
    </source>
</evidence>
<keyword evidence="6" id="KW-0753">Steroid metabolism</keyword>
<dbReference type="GO" id="GO:0008202">
    <property type="term" value="P:steroid metabolic process"/>
    <property type="evidence" value="ECO:0007669"/>
    <property type="project" value="UniProtKB-KW"/>
</dbReference>
<dbReference type="PROSITE" id="PS00061">
    <property type="entry name" value="ADH_SHORT"/>
    <property type="match status" value="1"/>
</dbReference>
<feature type="binding site" evidence="9">
    <location>
        <position position="184"/>
    </location>
    <ligand>
        <name>NADP(+)</name>
        <dbReference type="ChEBI" id="CHEBI:58349"/>
    </ligand>
</feature>
<gene>
    <name evidence="12" type="primary">fabG</name>
    <name evidence="12" type="ORF">J3A84_11650</name>
</gene>
<comment type="pathway">
    <text evidence="1 10">Lipid metabolism; fatty acid biosynthesis.</text>
</comment>
<organism evidence="12 13">
    <name type="scientific">Proteiniclasticum aestuarii</name>
    <dbReference type="NCBI Taxonomy" id="2817862"/>
    <lineage>
        <taxon>Bacteria</taxon>
        <taxon>Bacillati</taxon>
        <taxon>Bacillota</taxon>
        <taxon>Clostridia</taxon>
        <taxon>Eubacteriales</taxon>
        <taxon>Clostridiaceae</taxon>
        <taxon>Proteiniclasticum</taxon>
    </lineage>
</organism>
<evidence type="ECO:0000256" key="10">
    <source>
        <dbReference type="RuleBase" id="RU366074"/>
    </source>
</evidence>
<evidence type="ECO:0000256" key="5">
    <source>
        <dbReference type="ARBA" id="ARBA00023002"/>
    </source>
</evidence>
<evidence type="ECO:0000256" key="3">
    <source>
        <dbReference type="ARBA" id="ARBA00012948"/>
    </source>
</evidence>
<comment type="function">
    <text evidence="10">Catalyzes the NADPH-dependent reduction of beta-ketoacyl-ACP substrates to beta-hydroxyacyl-ACP products, the first reductive step in the elongation cycle of fatty acid biosynthesis.</text>
</comment>